<reference evidence="4" key="1">
    <citation type="submission" date="2018-05" db="EMBL/GenBank/DDBJ databases">
        <authorList>
            <person name="Li X."/>
        </authorList>
    </citation>
    <scope>NUCLEOTIDE SEQUENCE [LARGE SCALE GENOMIC DNA]</scope>
    <source>
        <strain evidence="4">YIM 73061</strain>
    </source>
</reference>
<gene>
    <name evidence="3" type="ORF">DJ018_11790</name>
</gene>
<organism evidence="3 4">
    <name type="scientific">Phenylobacterium deserti</name>
    <dbReference type="NCBI Taxonomy" id="1914756"/>
    <lineage>
        <taxon>Bacteria</taxon>
        <taxon>Pseudomonadati</taxon>
        <taxon>Pseudomonadota</taxon>
        <taxon>Alphaproteobacteria</taxon>
        <taxon>Caulobacterales</taxon>
        <taxon>Caulobacteraceae</taxon>
        <taxon>Phenylobacterium</taxon>
    </lineage>
</organism>
<dbReference type="AlphaFoldDB" id="A0A328AHL6"/>
<dbReference type="OrthoDB" id="9803476at2"/>
<evidence type="ECO:0000259" key="2">
    <source>
        <dbReference type="Pfam" id="PF08327"/>
    </source>
</evidence>
<dbReference type="RefSeq" id="WP_111515139.1">
    <property type="nucleotide sequence ID" value="NZ_QFYR01000002.1"/>
</dbReference>
<dbReference type="SUPFAM" id="SSF55961">
    <property type="entry name" value="Bet v1-like"/>
    <property type="match status" value="1"/>
</dbReference>
<evidence type="ECO:0000256" key="1">
    <source>
        <dbReference type="ARBA" id="ARBA00006817"/>
    </source>
</evidence>
<comment type="caution">
    <text evidence="3">The sequence shown here is derived from an EMBL/GenBank/DDBJ whole genome shotgun (WGS) entry which is preliminary data.</text>
</comment>
<proteinExistence type="inferred from homology"/>
<accession>A0A328AHL6</accession>
<comment type="similarity">
    <text evidence="1">Belongs to the AHA1 family.</text>
</comment>
<dbReference type="Proteomes" id="UP000249725">
    <property type="component" value="Unassembled WGS sequence"/>
</dbReference>
<dbReference type="Pfam" id="PF08327">
    <property type="entry name" value="AHSA1"/>
    <property type="match status" value="1"/>
</dbReference>
<protein>
    <submittedName>
        <fullName evidence="3">Polyketide cyclase</fullName>
    </submittedName>
</protein>
<dbReference type="Gene3D" id="3.30.530.20">
    <property type="match status" value="1"/>
</dbReference>
<dbReference type="EMBL" id="QFYR01000002">
    <property type="protein sequence ID" value="RAK52854.1"/>
    <property type="molecule type" value="Genomic_DNA"/>
</dbReference>
<name>A0A328AHL6_9CAUL</name>
<sequence>MDTAPVVHDTFVLRRTYPLPATRLFAAFADPAKKRRWYAEAETHDVEAYEMEFRAGGIERFRYRFREGTPFPGVELSSEGVFQEITHERRIVTASRMLLGEHCISATLVTIEIFPTAEGCELVCTHQGAFFEGSDGPQMRKAGWEALFDKLAQQLGN</sequence>
<evidence type="ECO:0000313" key="3">
    <source>
        <dbReference type="EMBL" id="RAK52854.1"/>
    </source>
</evidence>
<dbReference type="InterPro" id="IPR023393">
    <property type="entry name" value="START-like_dom_sf"/>
</dbReference>
<keyword evidence="4" id="KW-1185">Reference proteome</keyword>
<evidence type="ECO:0000313" key="4">
    <source>
        <dbReference type="Proteomes" id="UP000249725"/>
    </source>
</evidence>
<dbReference type="InterPro" id="IPR013538">
    <property type="entry name" value="ASHA1/2-like_C"/>
</dbReference>
<feature type="domain" description="Activator of Hsp90 ATPase homologue 1/2-like C-terminal" evidence="2">
    <location>
        <begin position="19"/>
        <end position="155"/>
    </location>
</feature>